<sequence length="97" mass="11419">MKTRKKRKTSDLGGMHHFLSGTCPKQSDDPPISGHQRKRTQEREALDKPEYFTAMEYQYLRINSSLCLQTEKTFLILKFDNKTLVKDFIMNEAYSKQ</sequence>
<proteinExistence type="predicted"/>
<organism evidence="2 3">
    <name type="scientific">Caerostris extrusa</name>
    <name type="common">Bark spider</name>
    <name type="synonym">Caerostris bankana</name>
    <dbReference type="NCBI Taxonomy" id="172846"/>
    <lineage>
        <taxon>Eukaryota</taxon>
        <taxon>Metazoa</taxon>
        <taxon>Ecdysozoa</taxon>
        <taxon>Arthropoda</taxon>
        <taxon>Chelicerata</taxon>
        <taxon>Arachnida</taxon>
        <taxon>Araneae</taxon>
        <taxon>Araneomorphae</taxon>
        <taxon>Entelegynae</taxon>
        <taxon>Araneoidea</taxon>
        <taxon>Araneidae</taxon>
        <taxon>Caerostris</taxon>
    </lineage>
</organism>
<dbReference type="Proteomes" id="UP001054945">
    <property type="component" value="Unassembled WGS sequence"/>
</dbReference>
<accession>A0AAV4PK80</accession>
<evidence type="ECO:0000313" key="3">
    <source>
        <dbReference type="Proteomes" id="UP001054945"/>
    </source>
</evidence>
<dbReference type="AlphaFoldDB" id="A0AAV4PK80"/>
<comment type="caution">
    <text evidence="2">The sequence shown here is derived from an EMBL/GenBank/DDBJ whole genome shotgun (WGS) entry which is preliminary data.</text>
</comment>
<name>A0AAV4PK80_CAEEX</name>
<keyword evidence="3" id="KW-1185">Reference proteome</keyword>
<reference evidence="2 3" key="1">
    <citation type="submission" date="2021-06" db="EMBL/GenBank/DDBJ databases">
        <title>Caerostris extrusa draft genome.</title>
        <authorList>
            <person name="Kono N."/>
            <person name="Arakawa K."/>
        </authorList>
    </citation>
    <scope>NUCLEOTIDE SEQUENCE [LARGE SCALE GENOMIC DNA]</scope>
</reference>
<dbReference type="EMBL" id="BPLR01004776">
    <property type="protein sequence ID" value="GIX97408.1"/>
    <property type="molecule type" value="Genomic_DNA"/>
</dbReference>
<evidence type="ECO:0000313" key="2">
    <source>
        <dbReference type="EMBL" id="GIX97408.1"/>
    </source>
</evidence>
<protein>
    <submittedName>
        <fullName evidence="2">Uncharacterized protein</fullName>
    </submittedName>
</protein>
<feature type="region of interest" description="Disordered" evidence="1">
    <location>
        <begin position="1"/>
        <end position="47"/>
    </location>
</feature>
<evidence type="ECO:0000256" key="1">
    <source>
        <dbReference type="SAM" id="MobiDB-lite"/>
    </source>
</evidence>
<gene>
    <name evidence="2" type="ORF">CEXT_389221</name>
</gene>